<dbReference type="PANTHER" id="PTHR38099">
    <property type="entry name" value="LARGE RIBOSOMAL RNA SUBUNIT ACCUMULATION PROTEIN YCED"/>
    <property type="match status" value="1"/>
</dbReference>
<protein>
    <recommendedName>
        <fullName evidence="3">Large ribosomal RNA subunit accumulation protein YceD</fullName>
    </recommendedName>
    <alternativeName>
        <fullName evidence="5">23S rRNA accumulation protein YceD</fullName>
    </alternativeName>
</protein>
<evidence type="ECO:0000256" key="1">
    <source>
        <dbReference type="ARBA" id="ARBA00002868"/>
    </source>
</evidence>
<accession>A0AAU7KMG0</accession>
<dbReference type="InterPro" id="IPR039255">
    <property type="entry name" value="YceD_bac"/>
</dbReference>
<evidence type="ECO:0000256" key="4">
    <source>
        <dbReference type="ARBA" id="ARBA00022517"/>
    </source>
</evidence>
<organism evidence="7">
    <name type="scientific">Halomonas sp. RT37</name>
    <dbReference type="NCBI Taxonomy" id="2950872"/>
    <lineage>
        <taxon>Bacteria</taxon>
        <taxon>Pseudomonadati</taxon>
        <taxon>Pseudomonadota</taxon>
        <taxon>Gammaproteobacteria</taxon>
        <taxon>Oceanospirillales</taxon>
        <taxon>Halomonadaceae</taxon>
        <taxon>Halomonas</taxon>
    </lineage>
</organism>
<dbReference type="InterPro" id="IPR003772">
    <property type="entry name" value="YceD"/>
</dbReference>
<evidence type="ECO:0000256" key="5">
    <source>
        <dbReference type="ARBA" id="ARBA00031841"/>
    </source>
</evidence>
<dbReference type="GO" id="GO:0005829">
    <property type="term" value="C:cytosol"/>
    <property type="evidence" value="ECO:0007669"/>
    <property type="project" value="TreeGrafter"/>
</dbReference>
<dbReference type="GO" id="GO:0042254">
    <property type="term" value="P:ribosome biogenesis"/>
    <property type="evidence" value="ECO:0007669"/>
    <property type="project" value="UniProtKB-KW"/>
</dbReference>
<comment type="similarity">
    <text evidence="2">Belongs to the DUF177 domain family.</text>
</comment>
<feature type="region of interest" description="Disordered" evidence="6">
    <location>
        <begin position="144"/>
        <end position="177"/>
    </location>
</feature>
<evidence type="ECO:0000256" key="3">
    <source>
        <dbReference type="ARBA" id="ARBA00015716"/>
    </source>
</evidence>
<comment type="function">
    <text evidence="1">Plays a role in synthesis, processing and/or stability of 23S rRNA.</text>
</comment>
<dbReference type="EMBL" id="CP098827">
    <property type="protein sequence ID" value="XBO72594.1"/>
    <property type="molecule type" value="Genomic_DNA"/>
</dbReference>
<dbReference type="RefSeq" id="WP_045993405.1">
    <property type="nucleotide sequence ID" value="NZ_CP098827.1"/>
</dbReference>
<evidence type="ECO:0000313" key="7">
    <source>
        <dbReference type="EMBL" id="XBO72594.1"/>
    </source>
</evidence>
<feature type="compositionally biased region" description="Basic and acidic residues" evidence="6">
    <location>
        <begin position="167"/>
        <end position="177"/>
    </location>
</feature>
<name>A0AAU7KMG0_9GAMM</name>
<reference evidence="7" key="1">
    <citation type="submission" date="2022-06" db="EMBL/GenBank/DDBJ databases">
        <title>A novel DMS-producing enzyme.</title>
        <authorList>
            <person name="Zhang Y."/>
        </authorList>
    </citation>
    <scope>NUCLEOTIDE SEQUENCE</scope>
    <source>
        <strain evidence="7">RT37</strain>
    </source>
</reference>
<gene>
    <name evidence="7" type="ORF">NFG58_07815</name>
</gene>
<sequence>MLTSRLPGRVEPYKLAAQAEHLEGLVALADMSRLTEEVGAQQGDASAWLEFAIDAQGRRVIRGRLEADLQLPCRRCLEPMAQHVTSDFLLGLVSSDDLAADLPSTHEPVLVENEQLDLLGVVEDELILSLPQVVYHDESECPVSRDQLSSGADAEVSEAPSGSPFDVLKRLKGNTDT</sequence>
<keyword evidence="4" id="KW-0690">Ribosome biogenesis</keyword>
<dbReference type="Pfam" id="PF02620">
    <property type="entry name" value="YceD"/>
    <property type="match status" value="1"/>
</dbReference>
<evidence type="ECO:0000256" key="2">
    <source>
        <dbReference type="ARBA" id="ARBA00010740"/>
    </source>
</evidence>
<proteinExistence type="inferred from homology"/>
<evidence type="ECO:0000256" key="6">
    <source>
        <dbReference type="SAM" id="MobiDB-lite"/>
    </source>
</evidence>
<dbReference type="AlphaFoldDB" id="A0AAU7KMG0"/>
<dbReference type="PANTHER" id="PTHR38099:SF1">
    <property type="entry name" value="LARGE RIBOSOMAL RNA SUBUNIT ACCUMULATION PROTEIN YCED"/>
    <property type="match status" value="1"/>
</dbReference>